<accession>A0A0S1X8H2</accession>
<feature type="coiled-coil region" evidence="1">
    <location>
        <begin position="21"/>
        <end position="92"/>
    </location>
</feature>
<dbReference type="SUPFAM" id="SSF46785">
    <property type="entry name" value="Winged helix' DNA-binding domain"/>
    <property type="match status" value="1"/>
</dbReference>
<dbReference type="AlphaFoldDB" id="A0A0S1X8H2"/>
<keyword evidence="1" id="KW-0175">Coiled coil</keyword>
<dbReference type="EMBL" id="CP013050">
    <property type="protein sequence ID" value="ALM74059.1"/>
    <property type="molecule type" value="Genomic_DNA"/>
</dbReference>
<dbReference type="Proteomes" id="UP000066042">
    <property type="component" value="Chromosome"/>
</dbReference>
<reference evidence="2 3" key="1">
    <citation type="journal article" date="2016" name="Genome Announc.">
        <title>Complete genome sequence of the hyperthermophilic and piezophilic archaeon Thermococcus barophilus Ch5, capable of growth at the expense of hydrogenogenesis from carbon monoxide and formate.</title>
        <authorList>
            <person name="Oger P."/>
            <person name="Sokolova T.G."/>
            <person name="Kozhevnikova D.A."/>
            <person name="Taranov E.A."/>
            <person name="Vannier P."/>
            <person name="Lee H.S."/>
            <person name="Kwon K.K."/>
            <person name="Kang S.G."/>
            <person name="Lee J.H."/>
            <person name="Bonch-Osmolovskaya E.A."/>
            <person name="Lebedinsky A.V."/>
        </authorList>
    </citation>
    <scope>NUCLEOTIDE SEQUENCE [LARGE SCALE GENOMIC DNA]</scope>
    <source>
        <strain evidence="3">Ch5</strain>
    </source>
</reference>
<dbReference type="InterPro" id="IPR036390">
    <property type="entry name" value="WH_DNA-bd_sf"/>
</dbReference>
<dbReference type="Gene3D" id="1.10.10.10">
    <property type="entry name" value="Winged helix-like DNA-binding domain superfamily/Winged helix DNA-binding domain"/>
    <property type="match status" value="1"/>
</dbReference>
<protein>
    <submittedName>
        <fullName evidence="2">Uncharacterized protein</fullName>
    </submittedName>
</protein>
<dbReference type="InterPro" id="IPR036388">
    <property type="entry name" value="WH-like_DNA-bd_sf"/>
</dbReference>
<organism evidence="2 3">
    <name type="scientific">Thermococcus barophilus</name>
    <dbReference type="NCBI Taxonomy" id="55802"/>
    <lineage>
        <taxon>Archaea</taxon>
        <taxon>Methanobacteriati</taxon>
        <taxon>Methanobacteriota</taxon>
        <taxon>Thermococci</taxon>
        <taxon>Thermococcales</taxon>
        <taxon>Thermococcaceae</taxon>
        <taxon>Thermococcus</taxon>
    </lineage>
</organism>
<evidence type="ECO:0000256" key="1">
    <source>
        <dbReference type="SAM" id="Coils"/>
    </source>
</evidence>
<proteinExistence type="predicted"/>
<evidence type="ECO:0000313" key="3">
    <source>
        <dbReference type="Proteomes" id="UP000066042"/>
    </source>
</evidence>
<evidence type="ECO:0000313" key="2">
    <source>
        <dbReference type="EMBL" id="ALM74059.1"/>
    </source>
</evidence>
<dbReference type="PATRIC" id="fig|55802.8.peg.78"/>
<gene>
    <name evidence="2" type="ORF">TBCH5v1_0079</name>
</gene>
<sequence>MRFVGLRKLILGFDPDELHELKTALIRIENIEKEIREVKEHMKELQRLLNDKADKQAVDLLSKMLETERKIVDSLEQELKEVKLKFDTLELSSELAEAQKAPIDDFELEERLIRLISQGHNSPTELIRMLGISADKLYQIINRLIASRRIKKIKKGRKVYYVLVEE</sequence>
<name>A0A0S1X8H2_THEBA</name>